<keyword evidence="1" id="KW-1133">Transmembrane helix</keyword>
<evidence type="ECO:0008006" key="4">
    <source>
        <dbReference type="Google" id="ProtNLM"/>
    </source>
</evidence>
<feature type="transmembrane region" description="Helical" evidence="1">
    <location>
        <begin position="198"/>
        <end position="224"/>
    </location>
</feature>
<sequence>MPTDAAKDKDTSAFVRDERKGARLAIGVAGVFILGMLFQWPFAFLGAVFASMFLQGPTAPSLGAGLKLVLTAFFMLLFGYGLFSVLLPYRPTFMIAQVLMVMWAFSLSVSGKSPLLVILALMEAVMMPFLVHLSLDIGLIFAFALPFNMATALLATWAAFGLFPPRGAAPQSAVLTKPAANFDPTRRLLRMTFVTAPFVILFFMLDGGAVITLVFVGILSFQLAASTSEGPKVAKALLLANLIGGLVAWVAYQLIVINTQFVFMATIVLLLCFILSNWFISGKPSAPLAATVLSASLILLGGTMAPFGDDVDIKMLDRLLQLGGALAWVLLSFVTVDHLLPERKRPPESTPSPDDETRQAA</sequence>
<keyword evidence="1" id="KW-0472">Membrane</keyword>
<evidence type="ECO:0000313" key="2">
    <source>
        <dbReference type="EMBL" id="PSL20071.1"/>
    </source>
</evidence>
<feature type="transmembrane region" description="Helical" evidence="1">
    <location>
        <begin position="24"/>
        <end position="54"/>
    </location>
</feature>
<reference evidence="2 3" key="1">
    <citation type="submission" date="2018-03" db="EMBL/GenBank/DDBJ databases">
        <title>Genomic Encyclopedia of Archaeal and Bacterial Type Strains, Phase II (KMG-II): from individual species to whole genera.</title>
        <authorList>
            <person name="Goeker M."/>
        </authorList>
    </citation>
    <scope>NUCLEOTIDE SEQUENCE [LARGE SCALE GENOMIC DNA]</scope>
    <source>
        <strain evidence="2 3">DSM 100673</strain>
    </source>
</reference>
<feature type="transmembrane region" description="Helical" evidence="1">
    <location>
        <begin position="140"/>
        <end position="160"/>
    </location>
</feature>
<dbReference type="Proteomes" id="UP000240418">
    <property type="component" value="Unassembled WGS sequence"/>
</dbReference>
<keyword evidence="3" id="KW-1185">Reference proteome</keyword>
<name>A0A2P8FEC4_9RHOB</name>
<dbReference type="EMBL" id="PYGJ01000004">
    <property type="protein sequence ID" value="PSL20071.1"/>
    <property type="molecule type" value="Genomic_DNA"/>
</dbReference>
<feature type="transmembrane region" description="Helical" evidence="1">
    <location>
        <begin position="261"/>
        <end position="280"/>
    </location>
</feature>
<dbReference type="RefSeq" id="WP_106608083.1">
    <property type="nucleotide sequence ID" value="NZ_PYGJ01000004.1"/>
</dbReference>
<dbReference type="AlphaFoldDB" id="A0A2P8FEC4"/>
<feature type="transmembrane region" description="Helical" evidence="1">
    <location>
        <begin position="319"/>
        <end position="340"/>
    </location>
</feature>
<protein>
    <recommendedName>
        <fullName evidence="4">DUF2955 domain-containing protein</fullName>
    </recommendedName>
</protein>
<feature type="transmembrane region" description="Helical" evidence="1">
    <location>
        <begin position="287"/>
        <end position="307"/>
    </location>
</feature>
<proteinExistence type="predicted"/>
<feature type="transmembrane region" description="Helical" evidence="1">
    <location>
        <begin position="236"/>
        <end position="255"/>
    </location>
</feature>
<keyword evidence="1" id="KW-0812">Transmembrane</keyword>
<accession>A0A2P8FEC4</accession>
<organism evidence="2 3">
    <name type="scientific">Shimia abyssi</name>
    <dbReference type="NCBI Taxonomy" id="1662395"/>
    <lineage>
        <taxon>Bacteria</taxon>
        <taxon>Pseudomonadati</taxon>
        <taxon>Pseudomonadota</taxon>
        <taxon>Alphaproteobacteria</taxon>
        <taxon>Rhodobacterales</taxon>
        <taxon>Roseobacteraceae</taxon>
    </lineage>
</organism>
<dbReference type="OrthoDB" id="7704222at2"/>
<evidence type="ECO:0000256" key="1">
    <source>
        <dbReference type="SAM" id="Phobius"/>
    </source>
</evidence>
<comment type="caution">
    <text evidence="2">The sequence shown here is derived from an EMBL/GenBank/DDBJ whole genome shotgun (WGS) entry which is preliminary data.</text>
</comment>
<evidence type="ECO:0000313" key="3">
    <source>
        <dbReference type="Proteomes" id="UP000240418"/>
    </source>
</evidence>
<gene>
    <name evidence="2" type="ORF">CLV88_104131</name>
</gene>
<feature type="transmembrane region" description="Helical" evidence="1">
    <location>
        <begin position="66"/>
        <end position="86"/>
    </location>
</feature>